<gene>
    <name evidence="1" type="ORF">PSON_ATCC_30995.1.T0140385</name>
</gene>
<dbReference type="OrthoDB" id="306174at2759"/>
<accession>A0A8S1KZB9</accession>
<proteinExistence type="predicted"/>
<sequence>MMKFNICDYINKQEAQITYNEENLQKFKRKIDLFEQNLCEQFFKSYKSMRLNKFIEIKEKQISGKEKLLELSKQLHELEQRKKKQLFQLNLKETYFTQKLRAAKCLLERL</sequence>
<name>A0A8S1KZB9_9CILI</name>
<dbReference type="Proteomes" id="UP000692954">
    <property type="component" value="Unassembled WGS sequence"/>
</dbReference>
<evidence type="ECO:0000313" key="2">
    <source>
        <dbReference type="Proteomes" id="UP000692954"/>
    </source>
</evidence>
<comment type="caution">
    <text evidence="1">The sequence shown here is derived from an EMBL/GenBank/DDBJ whole genome shotgun (WGS) entry which is preliminary data.</text>
</comment>
<keyword evidence="2" id="KW-1185">Reference proteome</keyword>
<evidence type="ECO:0000313" key="1">
    <source>
        <dbReference type="EMBL" id="CAD8060638.1"/>
    </source>
</evidence>
<protein>
    <submittedName>
        <fullName evidence="1">Uncharacterized protein</fullName>
    </submittedName>
</protein>
<dbReference type="EMBL" id="CAJJDN010000014">
    <property type="protein sequence ID" value="CAD8060638.1"/>
    <property type="molecule type" value="Genomic_DNA"/>
</dbReference>
<organism evidence="1 2">
    <name type="scientific">Paramecium sonneborni</name>
    <dbReference type="NCBI Taxonomy" id="65129"/>
    <lineage>
        <taxon>Eukaryota</taxon>
        <taxon>Sar</taxon>
        <taxon>Alveolata</taxon>
        <taxon>Ciliophora</taxon>
        <taxon>Intramacronucleata</taxon>
        <taxon>Oligohymenophorea</taxon>
        <taxon>Peniculida</taxon>
        <taxon>Parameciidae</taxon>
        <taxon>Paramecium</taxon>
    </lineage>
</organism>
<dbReference type="AlphaFoldDB" id="A0A8S1KZB9"/>
<reference evidence="1" key="1">
    <citation type="submission" date="2021-01" db="EMBL/GenBank/DDBJ databases">
        <authorList>
            <consortium name="Genoscope - CEA"/>
            <person name="William W."/>
        </authorList>
    </citation>
    <scope>NUCLEOTIDE SEQUENCE</scope>
</reference>